<comment type="cofactor">
    <cofactor evidence="1">
        <name>[4Fe-4S] cluster</name>
        <dbReference type="ChEBI" id="CHEBI:49883"/>
    </cofactor>
</comment>
<evidence type="ECO:0000256" key="2">
    <source>
        <dbReference type="ARBA" id="ARBA00022485"/>
    </source>
</evidence>
<evidence type="ECO:0000313" key="8">
    <source>
        <dbReference type="EMBL" id="HGT70690.1"/>
    </source>
</evidence>
<feature type="domain" description="4Fe-4S ferredoxin-type" evidence="7">
    <location>
        <begin position="60"/>
        <end position="89"/>
    </location>
</feature>
<dbReference type="InterPro" id="IPR011898">
    <property type="entry name" value="PorD_KorD"/>
</dbReference>
<evidence type="ECO:0000256" key="1">
    <source>
        <dbReference type="ARBA" id="ARBA00001966"/>
    </source>
</evidence>
<evidence type="ECO:0000259" key="7">
    <source>
        <dbReference type="PROSITE" id="PS51379"/>
    </source>
</evidence>
<dbReference type="GO" id="GO:0016625">
    <property type="term" value="F:oxidoreductase activity, acting on the aldehyde or oxo group of donors, iron-sulfur protein as acceptor"/>
    <property type="evidence" value="ECO:0007669"/>
    <property type="project" value="InterPro"/>
</dbReference>
<dbReference type="AlphaFoldDB" id="A0A7C4M053"/>
<proteinExistence type="predicted"/>
<keyword evidence="6" id="KW-0411">Iron-sulfur</keyword>
<keyword evidence="5" id="KW-0408">Iron</keyword>
<dbReference type="PANTHER" id="PTHR43724:SF1">
    <property type="entry name" value="PYRUVATE SYNTHASE SUBUNIT PORD"/>
    <property type="match status" value="1"/>
</dbReference>
<comment type="caution">
    <text evidence="8">The sequence shown here is derived from an EMBL/GenBank/DDBJ whole genome shotgun (WGS) entry which is preliminary data.</text>
</comment>
<reference evidence="8" key="1">
    <citation type="journal article" date="2020" name="mSystems">
        <title>Genome- and Community-Level Interaction Insights into Carbon Utilization and Element Cycling Functions of Hydrothermarchaeota in Hydrothermal Sediment.</title>
        <authorList>
            <person name="Zhou Z."/>
            <person name="Liu Y."/>
            <person name="Xu W."/>
            <person name="Pan J."/>
            <person name="Luo Z.H."/>
            <person name="Li M."/>
        </authorList>
    </citation>
    <scope>NUCLEOTIDE SEQUENCE [LARGE SCALE GENOMIC DNA]</scope>
    <source>
        <strain evidence="8">SpSt-579</strain>
    </source>
</reference>
<organism evidence="8">
    <name type="scientific">candidate division CPR3 bacterium</name>
    <dbReference type="NCBI Taxonomy" id="2268181"/>
    <lineage>
        <taxon>Bacteria</taxon>
        <taxon>Bacteria division CPR3</taxon>
    </lineage>
</organism>
<feature type="domain" description="4Fe-4S ferredoxin-type" evidence="7">
    <location>
        <begin position="25"/>
        <end position="54"/>
    </location>
</feature>
<dbReference type="PROSITE" id="PS00198">
    <property type="entry name" value="4FE4S_FER_1"/>
    <property type="match status" value="1"/>
</dbReference>
<dbReference type="Gene3D" id="3.30.70.20">
    <property type="match status" value="1"/>
</dbReference>
<name>A0A7C4M053_UNCC3</name>
<dbReference type="EMBL" id="DSYQ01000001">
    <property type="protein sequence ID" value="HGT70690.1"/>
    <property type="molecule type" value="Genomic_DNA"/>
</dbReference>
<dbReference type="InterPro" id="IPR017896">
    <property type="entry name" value="4Fe4S_Fe-S-bd"/>
</dbReference>
<sequence>MKKELKNFDKAGGSLKNKTGSWRNFRPVVDKKKCINCATCEAYCPEGCILQKEGDSLKGKYYEADLDYCKGCGICAEVCPVKCIKMERE</sequence>
<dbReference type="NCBIfam" id="TIGR02179">
    <property type="entry name" value="PorD_KorD"/>
    <property type="match status" value="1"/>
</dbReference>
<dbReference type="GO" id="GO:0051539">
    <property type="term" value="F:4 iron, 4 sulfur cluster binding"/>
    <property type="evidence" value="ECO:0007669"/>
    <property type="project" value="UniProtKB-KW"/>
</dbReference>
<dbReference type="GO" id="GO:0046872">
    <property type="term" value="F:metal ion binding"/>
    <property type="evidence" value="ECO:0007669"/>
    <property type="project" value="UniProtKB-KW"/>
</dbReference>
<gene>
    <name evidence="8" type="ORF">ENT43_00330</name>
</gene>
<keyword evidence="3" id="KW-0479">Metal-binding</keyword>
<evidence type="ECO:0000256" key="6">
    <source>
        <dbReference type="ARBA" id="ARBA00023014"/>
    </source>
</evidence>
<dbReference type="SUPFAM" id="SSF54862">
    <property type="entry name" value="4Fe-4S ferredoxins"/>
    <property type="match status" value="1"/>
</dbReference>
<dbReference type="PROSITE" id="PS51379">
    <property type="entry name" value="4FE4S_FER_2"/>
    <property type="match status" value="2"/>
</dbReference>
<keyword evidence="2" id="KW-0004">4Fe-4S</keyword>
<evidence type="ECO:0000256" key="3">
    <source>
        <dbReference type="ARBA" id="ARBA00022723"/>
    </source>
</evidence>
<protein>
    <submittedName>
        <fullName evidence="8">4Fe-4S dicluster domain-containing protein</fullName>
    </submittedName>
</protein>
<accession>A0A7C4M053</accession>
<dbReference type="InterPro" id="IPR017900">
    <property type="entry name" value="4Fe4S_Fe_S_CS"/>
</dbReference>
<keyword evidence="4" id="KW-0677">Repeat</keyword>
<evidence type="ECO:0000256" key="4">
    <source>
        <dbReference type="ARBA" id="ARBA00022737"/>
    </source>
</evidence>
<dbReference type="Pfam" id="PF14697">
    <property type="entry name" value="Fer4_21"/>
    <property type="match status" value="1"/>
</dbReference>
<dbReference type="PANTHER" id="PTHR43724">
    <property type="entry name" value="PYRUVATE SYNTHASE SUBUNIT PORD"/>
    <property type="match status" value="1"/>
</dbReference>
<evidence type="ECO:0000256" key="5">
    <source>
        <dbReference type="ARBA" id="ARBA00023004"/>
    </source>
</evidence>